<dbReference type="Pfam" id="PF00656">
    <property type="entry name" value="Peptidase_C14"/>
    <property type="match status" value="1"/>
</dbReference>
<keyword evidence="3" id="KW-0677">Repeat</keyword>
<evidence type="ECO:0000313" key="6">
    <source>
        <dbReference type="EMBL" id="KAG7503225.1"/>
    </source>
</evidence>
<dbReference type="GO" id="GO:0042981">
    <property type="term" value="P:regulation of apoptotic process"/>
    <property type="evidence" value="ECO:0007669"/>
    <property type="project" value="InterPro"/>
</dbReference>
<dbReference type="Pfam" id="PF01335">
    <property type="entry name" value="DED"/>
    <property type="match status" value="1"/>
</dbReference>
<dbReference type="SMART" id="SM00115">
    <property type="entry name" value="CASc"/>
    <property type="match status" value="1"/>
</dbReference>
<organism evidence="6 7">
    <name type="scientific">Solea senegalensis</name>
    <name type="common">Senegalese sole</name>
    <dbReference type="NCBI Taxonomy" id="28829"/>
    <lineage>
        <taxon>Eukaryota</taxon>
        <taxon>Metazoa</taxon>
        <taxon>Chordata</taxon>
        <taxon>Craniata</taxon>
        <taxon>Vertebrata</taxon>
        <taxon>Euteleostomi</taxon>
        <taxon>Actinopterygii</taxon>
        <taxon>Neopterygii</taxon>
        <taxon>Teleostei</taxon>
        <taxon>Neoteleostei</taxon>
        <taxon>Acanthomorphata</taxon>
        <taxon>Carangaria</taxon>
        <taxon>Pleuronectiformes</taxon>
        <taxon>Pleuronectoidei</taxon>
        <taxon>Soleidae</taxon>
        <taxon>Solea</taxon>
    </lineage>
</organism>
<comment type="similarity">
    <text evidence="1">Belongs to the peptidase C14A family.</text>
</comment>
<dbReference type="FunFam" id="1.10.533.10:FF:000016">
    <property type="entry name" value="CASP8 and FADD-like apoptosis regulator"/>
    <property type="match status" value="1"/>
</dbReference>
<keyword evidence="2" id="KW-0053">Apoptosis</keyword>
<gene>
    <name evidence="6" type="ORF">JOB18_033906</name>
</gene>
<dbReference type="Proteomes" id="UP000693946">
    <property type="component" value="Linkage Group LG2"/>
</dbReference>
<sequence length="474" mass="53867">MAEPELNVLQAINQIAEALSSSERRSLFYLCESPDTDISMACAKEMLKTKVTYHESGSMFLAELLLQLRRLDILRKVCRTSRAEVERSLQYRQVLPRFRVLMAHISEEMASEDLSSMTFLISNMIPREKIENAKNFLDLVIELEKLDLVSPERVDFVEECLSNIGRADLAKKVATYKGGSAVATPAQHPPQQERCRAFCPPPTPNSSYPVQETRREQLRHIGTGNRPIPVHRGQSCQSPVDWYSFNSNPRGVCVIIDCVGNDGGMLEQTFTALHFHVTLYQWLSVDDTLATLRGISKQRENLKSDGFICCIISRGTTSHLLGVDSYTTGLHLDNIRRLFAADVCPMMAGKPKLFFIQTYGVPQYQPSAGQPHRDEHMETDGCYGQSENECIPTDADVFWSHCWTDERQLEQGHHHSVYLKALTDALLKGQRRKTKLVDIHTEVNGAIYEHNRRNPATNYHLDLKLTLRKDLYLQ</sequence>
<dbReference type="CDD" id="cd08340">
    <property type="entry name" value="DED_c-FLIP_r2"/>
    <property type="match status" value="1"/>
</dbReference>
<reference evidence="6 7" key="1">
    <citation type="journal article" date="2021" name="Sci. Rep.">
        <title>Chromosome anchoring in Senegalese sole (Solea senegalensis) reveals sex-associated markers and genome rearrangements in flatfish.</title>
        <authorList>
            <person name="Guerrero-Cozar I."/>
            <person name="Gomez-Garrido J."/>
            <person name="Berbel C."/>
            <person name="Martinez-Blanch J.F."/>
            <person name="Alioto T."/>
            <person name="Claros M.G."/>
            <person name="Gagnaire P.A."/>
            <person name="Manchado M."/>
        </authorList>
    </citation>
    <scope>NUCLEOTIDE SEQUENCE [LARGE SCALE GENOMIC DNA]</scope>
    <source>
        <strain evidence="6">Sse05_10M</strain>
    </source>
</reference>
<feature type="domain" description="DED" evidence="4">
    <location>
        <begin position="7"/>
        <end position="79"/>
    </location>
</feature>
<dbReference type="SMART" id="SM00031">
    <property type="entry name" value="DED"/>
    <property type="match status" value="2"/>
</dbReference>
<feature type="domain" description="Caspase family p20" evidence="5">
    <location>
        <begin position="262"/>
        <end position="357"/>
    </location>
</feature>
<dbReference type="GO" id="GO:0006915">
    <property type="term" value="P:apoptotic process"/>
    <property type="evidence" value="ECO:0007669"/>
    <property type="project" value="UniProtKB-KW"/>
</dbReference>
<comment type="caution">
    <text evidence="6">The sequence shown here is derived from an EMBL/GenBank/DDBJ whole genome shotgun (WGS) entry which is preliminary data.</text>
</comment>
<dbReference type="GO" id="GO:0004197">
    <property type="term" value="F:cysteine-type endopeptidase activity"/>
    <property type="evidence" value="ECO:0007669"/>
    <property type="project" value="InterPro"/>
</dbReference>
<evidence type="ECO:0000259" key="4">
    <source>
        <dbReference type="PROSITE" id="PS50168"/>
    </source>
</evidence>
<evidence type="ECO:0000256" key="2">
    <source>
        <dbReference type="ARBA" id="ARBA00022703"/>
    </source>
</evidence>
<dbReference type="EMBL" id="JAGKHQ010000012">
    <property type="protein sequence ID" value="KAG7503225.1"/>
    <property type="molecule type" value="Genomic_DNA"/>
</dbReference>
<evidence type="ECO:0000313" key="7">
    <source>
        <dbReference type="Proteomes" id="UP000693946"/>
    </source>
</evidence>
<evidence type="ECO:0000256" key="1">
    <source>
        <dbReference type="ARBA" id="ARBA00010134"/>
    </source>
</evidence>
<evidence type="ECO:0000259" key="5">
    <source>
        <dbReference type="PROSITE" id="PS50208"/>
    </source>
</evidence>
<dbReference type="InterPro" id="IPR015917">
    <property type="entry name" value="Pept_C14A"/>
</dbReference>
<dbReference type="AlphaFoldDB" id="A0AAV6RE28"/>
<dbReference type="GO" id="GO:0006508">
    <property type="term" value="P:proteolysis"/>
    <property type="evidence" value="ECO:0007669"/>
    <property type="project" value="InterPro"/>
</dbReference>
<dbReference type="PROSITE" id="PS50168">
    <property type="entry name" value="DED"/>
    <property type="match status" value="2"/>
</dbReference>
<dbReference type="InterPro" id="IPR001875">
    <property type="entry name" value="DED_dom"/>
</dbReference>
<name>A0AAV6RE28_SOLSE</name>
<dbReference type="InterPro" id="IPR011600">
    <property type="entry name" value="Pept_C14_caspase"/>
</dbReference>
<dbReference type="PROSITE" id="PS50208">
    <property type="entry name" value="CASPASE_P20"/>
    <property type="match status" value="1"/>
</dbReference>
<protein>
    <submittedName>
        <fullName evidence="6">CASP8 and FADD-like apoptosis regulator</fullName>
    </submittedName>
</protein>
<feature type="domain" description="DED" evidence="4">
    <location>
        <begin position="97"/>
        <end position="175"/>
    </location>
</feature>
<dbReference type="GO" id="GO:0005737">
    <property type="term" value="C:cytoplasm"/>
    <property type="evidence" value="ECO:0007669"/>
    <property type="project" value="UniProtKB-ARBA"/>
</dbReference>
<accession>A0AAV6RE28</accession>
<keyword evidence="7" id="KW-1185">Reference proteome</keyword>
<dbReference type="InterPro" id="IPR001309">
    <property type="entry name" value="Pept_C14_p20"/>
</dbReference>
<dbReference type="PANTHER" id="PTHR48169">
    <property type="entry name" value="DED DOMAIN-CONTAINING PROTEIN"/>
    <property type="match status" value="1"/>
</dbReference>
<dbReference type="PANTHER" id="PTHR48169:SF3">
    <property type="entry name" value="CASP8 AND FADD LIKE APOPTOSIS REGULATOR"/>
    <property type="match status" value="1"/>
</dbReference>
<proteinExistence type="inferred from homology"/>
<evidence type="ECO:0000256" key="3">
    <source>
        <dbReference type="ARBA" id="ARBA00022737"/>
    </source>
</evidence>